<evidence type="ECO:0000256" key="2">
    <source>
        <dbReference type="SAM" id="SignalP"/>
    </source>
</evidence>
<gene>
    <name evidence="4" type="ORF">PPL_00507</name>
</gene>
<dbReference type="Proteomes" id="UP000001396">
    <property type="component" value="Unassembled WGS sequence"/>
</dbReference>
<keyword evidence="2" id="KW-0732">Signal</keyword>
<dbReference type="EMBL" id="ADBJ01000002">
    <property type="protein sequence ID" value="EFA86704.1"/>
    <property type="molecule type" value="Genomic_DNA"/>
</dbReference>
<dbReference type="PROSITE" id="PS50015">
    <property type="entry name" value="SAP_B"/>
    <property type="match status" value="1"/>
</dbReference>
<evidence type="ECO:0000313" key="5">
    <source>
        <dbReference type="Proteomes" id="UP000001396"/>
    </source>
</evidence>
<accession>D3AWN1</accession>
<protein>
    <recommendedName>
        <fullName evidence="3">Saposin B-type domain-containing protein</fullName>
    </recommendedName>
</protein>
<dbReference type="RefSeq" id="XP_020438808.1">
    <property type="nucleotide sequence ID" value="XM_020571534.1"/>
</dbReference>
<dbReference type="GeneID" id="31356040"/>
<dbReference type="Gene3D" id="1.10.225.10">
    <property type="entry name" value="Saposin-like"/>
    <property type="match status" value="1"/>
</dbReference>
<evidence type="ECO:0000313" key="4">
    <source>
        <dbReference type="EMBL" id="EFA86704.1"/>
    </source>
</evidence>
<dbReference type="AlphaFoldDB" id="D3AWN1"/>
<feature type="chain" id="PRO_5003040638" description="Saposin B-type domain-containing protein" evidence="2">
    <location>
        <begin position="30"/>
        <end position="121"/>
    </location>
</feature>
<reference evidence="4 5" key="1">
    <citation type="journal article" date="2011" name="Genome Res.">
        <title>Phylogeny-wide analysis of social amoeba genomes highlights ancient origins for complex intercellular communication.</title>
        <authorList>
            <person name="Heidel A.J."/>
            <person name="Lawal H.M."/>
            <person name="Felder M."/>
            <person name="Schilde C."/>
            <person name="Helps N.R."/>
            <person name="Tunggal B."/>
            <person name="Rivero F."/>
            <person name="John U."/>
            <person name="Schleicher M."/>
            <person name="Eichinger L."/>
            <person name="Platzer M."/>
            <person name="Noegel A.A."/>
            <person name="Schaap P."/>
            <person name="Gloeckner G."/>
        </authorList>
    </citation>
    <scope>NUCLEOTIDE SEQUENCE [LARGE SCALE GENOMIC DNA]</scope>
    <source>
        <strain evidence="5">ATCC 26659 / Pp 5 / PN500</strain>
    </source>
</reference>
<evidence type="ECO:0000259" key="3">
    <source>
        <dbReference type="PROSITE" id="PS50015"/>
    </source>
</evidence>
<comment type="caution">
    <text evidence="4">The sequence shown here is derived from an EMBL/GenBank/DDBJ whole genome shotgun (WGS) entry which is preliminary data.</text>
</comment>
<organism evidence="4 5">
    <name type="scientific">Heterostelium pallidum (strain ATCC 26659 / Pp 5 / PN500)</name>
    <name type="common">Cellular slime mold</name>
    <name type="synonym">Polysphondylium pallidum</name>
    <dbReference type="NCBI Taxonomy" id="670386"/>
    <lineage>
        <taxon>Eukaryota</taxon>
        <taxon>Amoebozoa</taxon>
        <taxon>Evosea</taxon>
        <taxon>Eumycetozoa</taxon>
        <taxon>Dictyostelia</taxon>
        <taxon>Acytosteliales</taxon>
        <taxon>Acytosteliaceae</taxon>
        <taxon>Heterostelium</taxon>
    </lineage>
</organism>
<proteinExistence type="predicted"/>
<dbReference type="SMART" id="SM00741">
    <property type="entry name" value="SapB"/>
    <property type="match status" value="1"/>
</dbReference>
<keyword evidence="5" id="KW-1185">Reference proteome</keyword>
<feature type="domain" description="Saposin B-type" evidence="3">
    <location>
        <begin position="28"/>
        <end position="109"/>
    </location>
</feature>
<name>D3AWN1_HETP5</name>
<evidence type="ECO:0000256" key="1">
    <source>
        <dbReference type="ARBA" id="ARBA00023157"/>
    </source>
</evidence>
<dbReference type="SUPFAM" id="SSF47862">
    <property type="entry name" value="Saposin"/>
    <property type="match status" value="1"/>
</dbReference>
<keyword evidence="1" id="KW-1015">Disulfide bond</keyword>
<feature type="signal peptide" evidence="2">
    <location>
        <begin position="1"/>
        <end position="29"/>
    </location>
</feature>
<sequence>MTKITILPITVFLLLVLTLFVAKSTNASAVDCDLCQLSIDELSEMAQTDNLTYSDIYNAIDRICRSIPSYSYECSAILNSSGDSVIHQILNGTSSNVICRELMCYKQIDIVMNEIKSILVQ</sequence>
<dbReference type="InterPro" id="IPR011001">
    <property type="entry name" value="Saposin-like"/>
</dbReference>
<dbReference type="InterPro" id="IPR008139">
    <property type="entry name" value="SaposinB_dom"/>
</dbReference>
<dbReference type="InParanoid" id="D3AWN1"/>